<dbReference type="EMBL" id="JBDJPC010000006">
    <property type="protein sequence ID" value="KAL1498002.1"/>
    <property type="molecule type" value="Genomic_DNA"/>
</dbReference>
<dbReference type="EMBL" id="JBDJPC010000014">
    <property type="protein sequence ID" value="KAL1488524.1"/>
    <property type="molecule type" value="Genomic_DNA"/>
</dbReference>
<keyword evidence="2 5" id="KW-0863">Zinc-finger</keyword>
<keyword evidence="1" id="KW-0479">Metal-binding</keyword>
<keyword evidence="4 5" id="KW-0238">DNA-binding</keyword>
<reference evidence="7 9" key="1">
    <citation type="submission" date="2024-05" db="EMBL/GenBank/DDBJ databases">
        <title>Genetic variation in Jamaican populations of the coffee berry borer (Hypothenemus hampei).</title>
        <authorList>
            <person name="Errbii M."/>
            <person name="Myrie A."/>
        </authorList>
    </citation>
    <scope>NUCLEOTIDE SEQUENCE [LARGE SCALE GENOMIC DNA]</scope>
    <source>
        <strain evidence="7">JA-Hopewell-2020-01-JO</strain>
        <tissue evidence="7">Whole body</tissue>
    </source>
</reference>
<keyword evidence="9" id="KW-1185">Reference proteome</keyword>
<dbReference type="SUPFAM" id="SSF57716">
    <property type="entry name" value="Glucocorticoid receptor-like (DNA-binding domain)"/>
    <property type="match status" value="1"/>
</dbReference>
<name>A0ABD1E485_HYPHA</name>
<evidence type="ECO:0000313" key="8">
    <source>
        <dbReference type="EMBL" id="KAL1498002.1"/>
    </source>
</evidence>
<feature type="domain" description="THAP-type" evidence="6">
    <location>
        <begin position="14"/>
        <end position="94"/>
    </location>
</feature>
<dbReference type="AlphaFoldDB" id="A0ABD1E485"/>
<dbReference type="GO" id="GO:0008270">
    <property type="term" value="F:zinc ion binding"/>
    <property type="evidence" value="ECO:0007669"/>
    <property type="project" value="UniProtKB-KW"/>
</dbReference>
<evidence type="ECO:0000313" key="7">
    <source>
        <dbReference type="EMBL" id="KAL1488524.1"/>
    </source>
</evidence>
<evidence type="ECO:0000313" key="9">
    <source>
        <dbReference type="Proteomes" id="UP001566132"/>
    </source>
</evidence>
<evidence type="ECO:0000256" key="2">
    <source>
        <dbReference type="ARBA" id="ARBA00022771"/>
    </source>
</evidence>
<evidence type="ECO:0000256" key="3">
    <source>
        <dbReference type="ARBA" id="ARBA00022833"/>
    </source>
</evidence>
<evidence type="ECO:0000256" key="1">
    <source>
        <dbReference type="ARBA" id="ARBA00022723"/>
    </source>
</evidence>
<dbReference type="SMART" id="SM00980">
    <property type="entry name" value="THAP"/>
    <property type="match status" value="1"/>
</dbReference>
<dbReference type="GO" id="GO:0003677">
    <property type="term" value="F:DNA binding"/>
    <property type="evidence" value="ECO:0007669"/>
    <property type="project" value="UniProtKB-UniRule"/>
</dbReference>
<dbReference type="Proteomes" id="UP001566132">
    <property type="component" value="Unassembled WGS sequence"/>
</dbReference>
<gene>
    <name evidence="8" type="ORF">ABEB36_008868</name>
    <name evidence="7" type="ORF">ABEB36_014990</name>
</gene>
<accession>A0ABD1E485</accession>
<dbReference type="PROSITE" id="PS50950">
    <property type="entry name" value="ZF_THAP"/>
    <property type="match status" value="1"/>
</dbReference>
<proteinExistence type="predicted"/>
<evidence type="ECO:0000256" key="5">
    <source>
        <dbReference type="PROSITE-ProRule" id="PRU00309"/>
    </source>
</evidence>
<protein>
    <recommendedName>
        <fullName evidence="6">THAP-type domain-containing protein</fullName>
    </recommendedName>
</protein>
<sequence length="151" mass="17843">MLFTHIFSNKLRTMPFKCQVLHCEDTNSPRHRFPNPIKNWNLYQIWIKATGNTKLLEIEPEKVYKNMRICHRHFRNEDKSTNMYLKSNTCPSLYLPESEFTIILSDFQNVKQTNDNLLHQSSTSASTTVENIFTSPQSNCSNLLILMYFEF</sequence>
<dbReference type="Pfam" id="PF05485">
    <property type="entry name" value="THAP"/>
    <property type="match status" value="1"/>
</dbReference>
<comment type="caution">
    <text evidence="7">The sequence shown here is derived from an EMBL/GenBank/DDBJ whole genome shotgun (WGS) entry which is preliminary data.</text>
</comment>
<organism evidence="7 9">
    <name type="scientific">Hypothenemus hampei</name>
    <name type="common">Coffee berry borer</name>
    <dbReference type="NCBI Taxonomy" id="57062"/>
    <lineage>
        <taxon>Eukaryota</taxon>
        <taxon>Metazoa</taxon>
        <taxon>Ecdysozoa</taxon>
        <taxon>Arthropoda</taxon>
        <taxon>Hexapoda</taxon>
        <taxon>Insecta</taxon>
        <taxon>Pterygota</taxon>
        <taxon>Neoptera</taxon>
        <taxon>Endopterygota</taxon>
        <taxon>Coleoptera</taxon>
        <taxon>Polyphaga</taxon>
        <taxon>Cucujiformia</taxon>
        <taxon>Curculionidae</taxon>
        <taxon>Scolytinae</taxon>
        <taxon>Hypothenemus</taxon>
    </lineage>
</organism>
<keyword evidence="3" id="KW-0862">Zinc</keyword>
<evidence type="ECO:0000259" key="6">
    <source>
        <dbReference type="PROSITE" id="PS50950"/>
    </source>
</evidence>
<evidence type="ECO:0000256" key="4">
    <source>
        <dbReference type="ARBA" id="ARBA00023125"/>
    </source>
</evidence>
<dbReference type="InterPro" id="IPR006612">
    <property type="entry name" value="THAP_Znf"/>
</dbReference>